<evidence type="ECO:0000313" key="4">
    <source>
        <dbReference type="EMBL" id="KAK6784517.1"/>
    </source>
</evidence>
<accession>A0AAN8TG13</accession>
<dbReference type="InterPro" id="IPR003822">
    <property type="entry name" value="PAH"/>
</dbReference>
<evidence type="ECO:0000256" key="2">
    <source>
        <dbReference type="ARBA" id="ARBA00023242"/>
    </source>
</evidence>
<dbReference type="Gene3D" id="1.20.1160.11">
    <property type="entry name" value="Paired amphipathic helix"/>
    <property type="match status" value="2"/>
</dbReference>
<reference evidence="4 5" key="1">
    <citation type="submission" date="2024-02" db="EMBL/GenBank/DDBJ databases">
        <title>de novo genome assembly of Solanum bulbocastanum strain 11H21.</title>
        <authorList>
            <person name="Hosaka A.J."/>
        </authorList>
    </citation>
    <scope>NUCLEOTIDE SEQUENCE [LARGE SCALE GENOMIC DNA]</scope>
    <source>
        <tissue evidence="4">Young leaves</tissue>
    </source>
</reference>
<sequence length="171" mass="20031">MTTYRYSSNVFVFFKIRYGRLQVRKNGLGRRGGGSSKGGKPEMTMNDEFCYLKKIKDMFPDRMEKYHMFLVLMNDLRKKRIDMVGFIAKTKGLFKGYPISLKTQIKTCLGNGHEYKYFLDSLFMCEKERKDVKELYRKVAVLLNDHPNLLDEFAKFLSVSSTARQIIVQFG</sequence>
<comment type="subcellular location">
    <subcellularLocation>
        <location evidence="1 3">Nucleus</location>
    </subcellularLocation>
</comment>
<keyword evidence="5" id="KW-1185">Reference proteome</keyword>
<gene>
    <name evidence="4" type="ORF">RDI58_017972</name>
</gene>
<dbReference type="InterPro" id="IPR039774">
    <property type="entry name" value="Sin3-like"/>
</dbReference>
<dbReference type="GO" id="GO:0000785">
    <property type="term" value="C:chromatin"/>
    <property type="evidence" value="ECO:0007669"/>
    <property type="project" value="TreeGrafter"/>
</dbReference>
<comment type="caution">
    <text evidence="4">The sequence shown here is derived from an EMBL/GenBank/DDBJ whole genome shotgun (WGS) entry which is preliminary data.</text>
</comment>
<organism evidence="4 5">
    <name type="scientific">Solanum bulbocastanum</name>
    <name type="common">Wild potato</name>
    <dbReference type="NCBI Taxonomy" id="147425"/>
    <lineage>
        <taxon>Eukaryota</taxon>
        <taxon>Viridiplantae</taxon>
        <taxon>Streptophyta</taxon>
        <taxon>Embryophyta</taxon>
        <taxon>Tracheophyta</taxon>
        <taxon>Spermatophyta</taxon>
        <taxon>Magnoliopsida</taxon>
        <taxon>eudicotyledons</taxon>
        <taxon>Gunneridae</taxon>
        <taxon>Pentapetalae</taxon>
        <taxon>asterids</taxon>
        <taxon>lamiids</taxon>
        <taxon>Solanales</taxon>
        <taxon>Solanaceae</taxon>
        <taxon>Solanoideae</taxon>
        <taxon>Solaneae</taxon>
        <taxon>Solanum</taxon>
    </lineage>
</organism>
<dbReference type="PANTHER" id="PTHR12346">
    <property type="entry name" value="SIN3B-RELATED"/>
    <property type="match status" value="1"/>
</dbReference>
<dbReference type="PROSITE" id="PS51477">
    <property type="entry name" value="PAH"/>
    <property type="match status" value="1"/>
</dbReference>
<protein>
    <submittedName>
        <fullName evidence="4">Uncharacterized protein</fullName>
    </submittedName>
</protein>
<name>A0AAN8TG13_SOLBU</name>
<keyword evidence="2 3" id="KW-0539">Nucleus</keyword>
<dbReference type="GO" id="GO:0000122">
    <property type="term" value="P:negative regulation of transcription by RNA polymerase II"/>
    <property type="evidence" value="ECO:0007669"/>
    <property type="project" value="TreeGrafter"/>
</dbReference>
<evidence type="ECO:0000313" key="5">
    <source>
        <dbReference type="Proteomes" id="UP001371456"/>
    </source>
</evidence>
<evidence type="ECO:0000256" key="1">
    <source>
        <dbReference type="ARBA" id="ARBA00004123"/>
    </source>
</evidence>
<dbReference type="AlphaFoldDB" id="A0AAN8TG13"/>
<dbReference type="GO" id="GO:0000118">
    <property type="term" value="C:histone deacetylase complex"/>
    <property type="evidence" value="ECO:0007669"/>
    <property type="project" value="TreeGrafter"/>
</dbReference>
<dbReference type="GO" id="GO:0003714">
    <property type="term" value="F:transcription corepressor activity"/>
    <property type="evidence" value="ECO:0007669"/>
    <property type="project" value="InterPro"/>
</dbReference>
<dbReference type="EMBL" id="JBANQN010000007">
    <property type="protein sequence ID" value="KAK6784517.1"/>
    <property type="molecule type" value="Genomic_DNA"/>
</dbReference>
<evidence type="ECO:0000256" key="3">
    <source>
        <dbReference type="PROSITE-ProRule" id="PRU00810"/>
    </source>
</evidence>
<dbReference type="Pfam" id="PF02671">
    <property type="entry name" value="PAH"/>
    <property type="match status" value="2"/>
</dbReference>
<dbReference type="Proteomes" id="UP001371456">
    <property type="component" value="Unassembled WGS sequence"/>
</dbReference>
<dbReference type="InterPro" id="IPR036600">
    <property type="entry name" value="PAH_sf"/>
</dbReference>
<dbReference type="SUPFAM" id="SSF47762">
    <property type="entry name" value="PAH2 domain"/>
    <property type="match status" value="2"/>
</dbReference>
<dbReference type="PANTHER" id="PTHR12346:SF8">
    <property type="entry name" value="PAIRED AMPHIPATHIC HELIX PROTEIN SIN3-LIKE 2"/>
    <property type="match status" value="1"/>
</dbReference>
<proteinExistence type="predicted"/>